<accession>A0AAD9B1Y1</accession>
<proteinExistence type="predicted"/>
<evidence type="ECO:0000256" key="1">
    <source>
        <dbReference type="SAM" id="MobiDB-lite"/>
    </source>
</evidence>
<gene>
    <name evidence="2" type="ORF">KUDE01_015671</name>
</gene>
<protein>
    <submittedName>
        <fullName evidence="2">11-beta-hydroxysteroid dehydrogenase-like 5</fullName>
    </submittedName>
</protein>
<organism evidence="2 3">
    <name type="scientific">Dissostichus eleginoides</name>
    <name type="common">Patagonian toothfish</name>
    <name type="synonym">Dissostichus amissus</name>
    <dbReference type="NCBI Taxonomy" id="100907"/>
    <lineage>
        <taxon>Eukaryota</taxon>
        <taxon>Metazoa</taxon>
        <taxon>Chordata</taxon>
        <taxon>Craniata</taxon>
        <taxon>Vertebrata</taxon>
        <taxon>Euteleostomi</taxon>
        <taxon>Actinopterygii</taxon>
        <taxon>Neopterygii</taxon>
        <taxon>Teleostei</taxon>
        <taxon>Neoteleostei</taxon>
        <taxon>Acanthomorphata</taxon>
        <taxon>Eupercaria</taxon>
        <taxon>Perciformes</taxon>
        <taxon>Notothenioidei</taxon>
        <taxon>Nototheniidae</taxon>
        <taxon>Dissostichus</taxon>
    </lineage>
</organism>
<dbReference type="EMBL" id="JASDAP010000079">
    <property type="protein sequence ID" value="KAK1875770.1"/>
    <property type="molecule type" value="Genomic_DNA"/>
</dbReference>
<evidence type="ECO:0000313" key="2">
    <source>
        <dbReference type="EMBL" id="KAK1875770.1"/>
    </source>
</evidence>
<dbReference type="AlphaFoldDB" id="A0AAD9B1Y1"/>
<sequence>MKGGALLSLDTLKEKYTLEKQDFYRYLQRFTTWQPRLAASPPGSPDSLLHHLAAQTRCFTTWQPRLAASPPGSPDSLLHHLAAQTRCFPTWQPRLAASPPGSPDSLLHLTSKA</sequence>
<keyword evidence="3" id="KW-1185">Reference proteome</keyword>
<comment type="caution">
    <text evidence="2">The sequence shown here is derived from an EMBL/GenBank/DDBJ whole genome shotgun (WGS) entry which is preliminary data.</text>
</comment>
<name>A0AAD9B1Y1_DISEL</name>
<feature type="region of interest" description="Disordered" evidence="1">
    <location>
        <begin position="92"/>
        <end position="113"/>
    </location>
</feature>
<dbReference type="Proteomes" id="UP001228049">
    <property type="component" value="Unassembled WGS sequence"/>
</dbReference>
<reference evidence="2" key="1">
    <citation type="submission" date="2023-04" db="EMBL/GenBank/DDBJ databases">
        <title>Chromosome-level genome of Chaenocephalus aceratus.</title>
        <authorList>
            <person name="Park H."/>
        </authorList>
    </citation>
    <scope>NUCLEOTIDE SEQUENCE</scope>
    <source>
        <strain evidence="2">DE</strain>
        <tissue evidence="2">Muscle</tissue>
    </source>
</reference>
<evidence type="ECO:0000313" key="3">
    <source>
        <dbReference type="Proteomes" id="UP001228049"/>
    </source>
</evidence>